<dbReference type="SMR" id="A2FQM2"/>
<feature type="domain" description="EF-hand" evidence="2">
    <location>
        <begin position="81"/>
        <end position="116"/>
    </location>
</feature>
<dbReference type="GO" id="GO:0016460">
    <property type="term" value="C:myosin II complex"/>
    <property type="evidence" value="ECO:0000318"/>
    <property type="project" value="GO_Central"/>
</dbReference>
<reference evidence="3" key="2">
    <citation type="journal article" date="2007" name="Science">
        <title>Draft genome sequence of the sexually transmitted pathogen Trichomonas vaginalis.</title>
        <authorList>
            <person name="Carlton J.M."/>
            <person name="Hirt R.P."/>
            <person name="Silva J.C."/>
            <person name="Delcher A.L."/>
            <person name="Schatz M."/>
            <person name="Zhao Q."/>
            <person name="Wortman J.R."/>
            <person name="Bidwell S.L."/>
            <person name="Alsmark U.C.M."/>
            <person name="Besteiro S."/>
            <person name="Sicheritz-Ponten T."/>
            <person name="Noel C.J."/>
            <person name="Dacks J.B."/>
            <person name="Foster P.G."/>
            <person name="Simillion C."/>
            <person name="Van de Peer Y."/>
            <person name="Miranda-Saavedra D."/>
            <person name="Barton G.J."/>
            <person name="Westrop G.D."/>
            <person name="Mueller S."/>
            <person name="Dessi D."/>
            <person name="Fiori P.L."/>
            <person name="Ren Q."/>
            <person name="Paulsen I."/>
            <person name="Zhang H."/>
            <person name="Bastida-Corcuera F.D."/>
            <person name="Simoes-Barbosa A."/>
            <person name="Brown M.T."/>
            <person name="Hayes R.D."/>
            <person name="Mukherjee M."/>
            <person name="Okumura C.Y."/>
            <person name="Schneider R."/>
            <person name="Smith A.J."/>
            <person name="Vanacova S."/>
            <person name="Villalvazo M."/>
            <person name="Haas B.J."/>
            <person name="Pertea M."/>
            <person name="Feldblyum T.V."/>
            <person name="Utterback T.R."/>
            <person name="Shu C.L."/>
            <person name="Osoegawa K."/>
            <person name="de Jong P.J."/>
            <person name="Hrdy I."/>
            <person name="Horvathova L."/>
            <person name="Zubacova Z."/>
            <person name="Dolezal P."/>
            <person name="Malik S.B."/>
            <person name="Logsdon J.M. Jr."/>
            <person name="Henze K."/>
            <person name="Gupta A."/>
            <person name="Wang C.C."/>
            <person name="Dunne R.L."/>
            <person name="Upcroft J.A."/>
            <person name="Upcroft P."/>
            <person name="White O."/>
            <person name="Salzberg S.L."/>
            <person name="Tang P."/>
            <person name="Chiu C.-H."/>
            <person name="Lee Y.-S."/>
            <person name="Embley T.M."/>
            <person name="Coombs G.H."/>
            <person name="Mottram J.C."/>
            <person name="Tachezy J."/>
            <person name="Fraser-Liggett C.M."/>
            <person name="Johnson P.J."/>
        </authorList>
    </citation>
    <scope>NUCLEOTIDE SEQUENCE [LARGE SCALE GENOMIC DNA]</scope>
    <source>
        <strain evidence="3">G3</strain>
    </source>
</reference>
<dbReference type="EMBL" id="DS113946">
    <property type="protein sequence ID" value="EAX92797.1"/>
    <property type="molecule type" value="Genomic_DNA"/>
</dbReference>
<dbReference type="eggNOG" id="KOG0027">
    <property type="taxonomic scope" value="Eukaryota"/>
</dbReference>
<dbReference type="InterPro" id="IPR050230">
    <property type="entry name" value="CALM/Myosin/TropC-like"/>
</dbReference>
<reference evidence="3" key="1">
    <citation type="submission" date="2006-10" db="EMBL/GenBank/DDBJ databases">
        <authorList>
            <person name="Amadeo P."/>
            <person name="Zhao Q."/>
            <person name="Wortman J."/>
            <person name="Fraser-Liggett C."/>
            <person name="Carlton J."/>
        </authorList>
    </citation>
    <scope>NUCLEOTIDE SEQUENCE</scope>
    <source>
        <strain evidence="3">G3</strain>
    </source>
</reference>
<dbReference type="PROSITE" id="PS50222">
    <property type="entry name" value="EF_HAND_2"/>
    <property type="match status" value="2"/>
</dbReference>
<name>A2FQM2_TRIV3</name>
<dbReference type="KEGG" id="tva:4750511"/>
<dbReference type="Proteomes" id="UP000001542">
    <property type="component" value="Unassembled WGS sequence"/>
</dbReference>
<evidence type="ECO:0000259" key="2">
    <source>
        <dbReference type="PROSITE" id="PS50222"/>
    </source>
</evidence>
<evidence type="ECO:0000313" key="3">
    <source>
        <dbReference type="EMBL" id="EAX92797.1"/>
    </source>
</evidence>
<gene>
    <name evidence="3" type="ORF">TVAG_011490</name>
</gene>
<dbReference type="STRING" id="5722.A2FQM2"/>
<dbReference type="AlphaFoldDB" id="A2FQM2"/>
<feature type="domain" description="EF-hand" evidence="2">
    <location>
        <begin position="10"/>
        <end position="45"/>
    </location>
</feature>
<dbReference type="RefSeq" id="XP_001305727.1">
    <property type="nucleotide sequence ID" value="XM_001305726.1"/>
</dbReference>
<keyword evidence="1" id="KW-0677">Repeat</keyword>
<proteinExistence type="predicted"/>
<sequence length="149" mass="16830">MDAIDIMTPETITEVRNYFTDFDDDGDGEIEVQCVESALRSYGLNPTAEQMQDILSDVSRSNTVNFNTFCYIVYRLSRLYTVEENLINAFKLLDKDCTGKVGVDVFEKSLTCGHHPLSDEQKKEVLSKLPVDNGFVNYVQGVKILTSLK</sequence>
<dbReference type="Gene3D" id="1.10.238.10">
    <property type="entry name" value="EF-hand"/>
    <property type="match status" value="1"/>
</dbReference>
<keyword evidence="4" id="KW-1185">Reference proteome</keyword>
<evidence type="ECO:0000256" key="1">
    <source>
        <dbReference type="ARBA" id="ARBA00022737"/>
    </source>
</evidence>
<dbReference type="InterPro" id="IPR002048">
    <property type="entry name" value="EF_hand_dom"/>
</dbReference>
<dbReference type="SUPFAM" id="SSF47473">
    <property type="entry name" value="EF-hand"/>
    <property type="match status" value="1"/>
</dbReference>
<dbReference type="PANTHER" id="PTHR23048">
    <property type="entry name" value="MYOSIN LIGHT CHAIN 1, 3"/>
    <property type="match status" value="1"/>
</dbReference>
<dbReference type="VEuPathDB" id="TrichDB:TVAGG3_0901550"/>
<accession>A2FQM2</accession>
<dbReference type="InterPro" id="IPR011992">
    <property type="entry name" value="EF-hand-dom_pair"/>
</dbReference>
<dbReference type="GO" id="GO:0005509">
    <property type="term" value="F:calcium ion binding"/>
    <property type="evidence" value="ECO:0007669"/>
    <property type="project" value="InterPro"/>
</dbReference>
<dbReference type="PANTHER" id="PTHR23048:SF0">
    <property type="entry name" value="CALMODULIN LIKE 3"/>
    <property type="match status" value="1"/>
</dbReference>
<protein>
    <submittedName>
        <fullName evidence="3">EF hand family protein</fullName>
    </submittedName>
</protein>
<dbReference type="InParanoid" id="A2FQM2"/>
<evidence type="ECO:0000313" key="4">
    <source>
        <dbReference type="Proteomes" id="UP000001542"/>
    </source>
</evidence>
<dbReference type="VEuPathDB" id="TrichDB:TVAG_011490"/>
<dbReference type="OrthoDB" id="26525at2759"/>
<organism evidence="3 4">
    <name type="scientific">Trichomonas vaginalis (strain ATCC PRA-98 / G3)</name>
    <dbReference type="NCBI Taxonomy" id="412133"/>
    <lineage>
        <taxon>Eukaryota</taxon>
        <taxon>Metamonada</taxon>
        <taxon>Parabasalia</taxon>
        <taxon>Trichomonadida</taxon>
        <taxon>Trichomonadidae</taxon>
        <taxon>Trichomonas</taxon>
    </lineage>
</organism>
<dbReference type="FunFam" id="1.10.238.10:FF:000178">
    <property type="entry name" value="Calmodulin-2 A"/>
    <property type="match status" value="1"/>
</dbReference>